<protein>
    <recommendedName>
        <fullName evidence="7">Radical SAM core domain-containing protein</fullName>
    </recommendedName>
</protein>
<dbReference type="EMBL" id="VSSQ01000993">
    <property type="protein sequence ID" value="MPM03919.1"/>
    <property type="molecule type" value="Genomic_DNA"/>
</dbReference>
<keyword evidence="5" id="KW-0408">Iron</keyword>
<keyword evidence="6" id="KW-0411">Iron-sulfur</keyword>
<dbReference type="AlphaFoldDB" id="A0A644WJY1"/>
<name>A0A644WJY1_9ZZZZ</name>
<evidence type="ECO:0000256" key="2">
    <source>
        <dbReference type="ARBA" id="ARBA00022485"/>
    </source>
</evidence>
<keyword evidence="3" id="KW-0949">S-adenosyl-L-methionine</keyword>
<dbReference type="CDD" id="cd01335">
    <property type="entry name" value="Radical_SAM"/>
    <property type="match status" value="1"/>
</dbReference>
<keyword evidence="2" id="KW-0004">4Fe-4S</keyword>
<dbReference type="PROSITE" id="PS51918">
    <property type="entry name" value="RADICAL_SAM"/>
    <property type="match status" value="1"/>
</dbReference>
<dbReference type="SFLD" id="SFLDG01086">
    <property type="entry name" value="elongater_protein-like"/>
    <property type="match status" value="1"/>
</dbReference>
<dbReference type="NCBIfam" id="TIGR01212">
    <property type="entry name" value="TIGR01212 family radical SAM protein"/>
    <property type="match status" value="1"/>
</dbReference>
<dbReference type="GO" id="GO:0046872">
    <property type="term" value="F:metal ion binding"/>
    <property type="evidence" value="ECO:0007669"/>
    <property type="project" value="UniProtKB-KW"/>
</dbReference>
<dbReference type="InterPro" id="IPR006638">
    <property type="entry name" value="Elp3/MiaA/NifB-like_rSAM"/>
</dbReference>
<dbReference type="InterPro" id="IPR005911">
    <property type="entry name" value="YhcC-like"/>
</dbReference>
<dbReference type="Pfam" id="PF16199">
    <property type="entry name" value="Radical_SAM_C"/>
    <property type="match status" value="1"/>
</dbReference>
<dbReference type="Pfam" id="PF04055">
    <property type="entry name" value="Radical_SAM"/>
    <property type="match status" value="1"/>
</dbReference>
<evidence type="ECO:0000256" key="6">
    <source>
        <dbReference type="ARBA" id="ARBA00023014"/>
    </source>
</evidence>
<dbReference type="PANTHER" id="PTHR11135:SF1">
    <property type="entry name" value="PROTEIN YHCC"/>
    <property type="match status" value="1"/>
</dbReference>
<dbReference type="InterPro" id="IPR023404">
    <property type="entry name" value="rSAM_horseshoe"/>
</dbReference>
<evidence type="ECO:0000256" key="4">
    <source>
        <dbReference type="ARBA" id="ARBA00022723"/>
    </source>
</evidence>
<evidence type="ECO:0000256" key="1">
    <source>
        <dbReference type="ARBA" id="ARBA00001966"/>
    </source>
</evidence>
<proteinExistence type="predicted"/>
<dbReference type="SMART" id="SM00729">
    <property type="entry name" value="Elp3"/>
    <property type="match status" value="1"/>
</dbReference>
<dbReference type="InterPro" id="IPR039661">
    <property type="entry name" value="ELP3"/>
</dbReference>
<evidence type="ECO:0000256" key="3">
    <source>
        <dbReference type="ARBA" id="ARBA00022691"/>
    </source>
</evidence>
<feature type="domain" description="Radical SAM core" evidence="7">
    <location>
        <begin position="18"/>
        <end position="264"/>
    </location>
</feature>
<dbReference type="SFLD" id="SFLDG01091">
    <property type="entry name" value="uncharacterized_CHP01210-like"/>
    <property type="match status" value="1"/>
</dbReference>
<keyword evidence="4" id="KW-0479">Metal-binding</keyword>
<evidence type="ECO:0000259" key="7">
    <source>
        <dbReference type="PROSITE" id="PS51918"/>
    </source>
</evidence>
<gene>
    <name evidence="8" type="ORF">SDC9_50186</name>
</gene>
<sequence length="313" mass="36314">MPLFSEGRRYNSFVGYFRERYGTRLQKIVVDAGFTCPNRDGSAGMGGCTYCDNDAFHPSYSTPDKPIIQQIEEGIAFHKNRYRRAAGYLAYFQPYSNTYAPLETLKKRYYEALSHPEVRGVVLGTRPDCIDSEKLDWLAELAREKVVIVEYGVESVYDTTLKRINRGHDYATTLQAIEETAKRGIDQGAHFIFGLPGESKEQMIAMAAEINKMAVNSVKFHQLQIVKGTYMEQEFAESPQDFVQFSLEEYIDFFIDFLELLRPDIHIERFAGEVPPKFVNNMPWGTIRYTEIHRLMEKRLSERDTWQSRRYNP</sequence>
<dbReference type="InterPro" id="IPR007197">
    <property type="entry name" value="rSAM"/>
</dbReference>
<comment type="cofactor">
    <cofactor evidence="1">
        <name>[4Fe-4S] cluster</name>
        <dbReference type="ChEBI" id="CHEBI:49883"/>
    </cofactor>
</comment>
<dbReference type="GO" id="GO:0051539">
    <property type="term" value="F:4 iron, 4 sulfur cluster binding"/>
    <property type="evidence" value="ECO:0007669"/>
    <property type="project" value="UniProtKB-KW"/>
</dbReference>
<dbReference type="SFLD" id="SFLDS00029">
    <property type="entry name" value="Radical_SAM"/>
    <property type="match status" value="1"/>
</dbReference>
<accession>A0A644WJY1</accession>
<dbReference type="SUPFAM" id="SSF102114">
    <property type="entry name" value="Radical SAM enzymes"/>
    <property type="match status" value="1"/>
</dbReference>
<dbReference type="GO" id="GO:0003824">
    <property type="term" value="F:catalytic activity"/>
    <property type="evidence" value="ECO:0007669"/>
    <property type="project" value="InterPro"/>
</dbReference>
<evidence type="ECO:0000313" key="8">
    <source>
        <dbReference type="EMBL" id="MPM03919.1"/>
    </source>
</evidence>
<reference evidence="8" key="1">
    <citation type="submission" date="2019-08" db="EMBL/GenBank/DDBJ databases">
        <authorList>
            <person name="Kucharzyk K."/>
            <person name="Murdoch R.W."/>
            <person name="Higgins S."/>
            <person name="Loffler F."/>
        </authorList>
    </citation>
    <scope>NUCLEOTIDE SEQUENCE</scope>
</reference>
<dbReference type="PANTHER" id="PTHR11135">
    <property type="entry name" value="HISTONE ACETYLTRANSFERASE-RELATED"/>
    <property type="match status" value="1"/>
</dbReference>
<dbReference type="InterPro" id="IPR058240">
    <property type="entry name" value="rSAM_sf"/>
</dbReference>
<comment type="caution">
    <text evidence="8">The sequence shown here is derived from an EMBL/GenBank/DDBJ whole genome shotgun (WGS) entry which is preliminary data.</text>
</comment>
<organism evidence="8">
    <name type="scientific">bioreactor metagenome</name>
    <dbReference type="NCBI Taxonomy" id="1076179"/>
    <lineage>
        <taxon>unclassified sequences</taxon>
        <taxon>metagenomes</taxon>
        <taxon>ecological metagenomes</taxon>
    </lineage>
</organism>
<dbReference type="InterPro" id="IPR032432">
    <property type="entry name" value="Radical_SAM_C"/>
</dbReference>
<evidence type="ECO:0000256" key="5">
    <source>
        <dbReference type="ARBA" id="ARBA00023004"/>
    </source>
</evidence>
<dbReference type="Gene3D" id="3.80.30.20">
    <property type="entry name" value="tm_1862 like domain"/>
    <property type="match status" value="1"/>
</dbReference>